<dbReference type="CDD" id="cd04275">
    <property type="entry name" value="ZnMc_pappalysin_like"/>
    <property type="match status" value="1"/>
</dbReference>
<comment type="similarity">
    <text evidence="1">Belongs to the peptidase M43B family.</text>
</comment>
<dbReference type="Proteomes" id="UP000598971">
    <property type="component" value="Unassembled WGS sequence"/>
</dbReference>
<evidence type="ECO:0000256" key="6">
    <source>
        <dbReference type="ARBA" id="ARBA00022833"/>
    </source>
</evidence>
<keyword evidence="6" id="KW-0862">Zinc</keyword>
<gene>
    <name evidence="11" type="ORF">GD597_16595</name>
</gene>
<dbReference type="GO" id="GO:0006508">
    <property type="term" value="P:proteolysis"/>
    <property type="evidence" value="ECO:0007669"/>
    <property type="project" value="UniProtKB-KW"/>
</dbReference>
<sequence length="723" mass="80907">MNKNISFCLLVCLACQMAVNAQKIQRCATYAVNNTFESSHLLYKKQREVLKRSADTWLSANKNRTGKKDSIFIPVVVHILWNKTRENISDSQVLSQIKVLNEDFNGFNADTLNTPGYFKERRGKTNFYFRLAKQDPDGLPTTGINRRYTYIDTGFGLDARIYYTSLGGQDPWDPRFYVNLYVCRLAKSTNTFAVTYFPGGSFRRDGIMCDYRYFGTVGITTPPYNLGRTVTHEMGHYFNLDHTWGPTDITGLPDCADDDHVWDTPTQTVANFGCPVFPHPSCIKDTSDAFMDYMDYSDDGCMNLFTQGQADRMLAAYYVMTPYLQYSKALQNPLMANNDIGIKEILSPANNTYTCAGFVKPKIVIRNYGKTLLTSFTILYGVAGSGLVSKTFSNLSVSSYNNDTLELDKIYFNTAGPLHLTFSTIKPNGVKDENVVNDKMEIVLNNNTAAFQKLPFAETFTSLKFPPSGWSILNPDGLFTWTPTTGSQLSGYAPSVMMDNIESFKKGSVDELLLPALDFSGQSNPVLSFDRAFALYKYGRPVSDTLQILVSKNCGLSWRMVFNKGGKELSTAQNGRYGYLSPDSLDEWKREFIDLSDFANEPNVLVSFKNICGMENLLYLDNISVKNAPRNNAKSASIDNQLFSNTSCAGLTIFRGEAINKIIIKNVDFTSIKNAQIFNALGQSISCYMQAGKIVLPANTVAGMYYVQLFMQGGICKKKILLQ</sequence>
<comment type="caution">
    <text evidence="11">The sequence shown here is derived from an EMBL/GenBank/DDBJ whole genome shotgun (WGS) entry which is preliminary data.</text>
</comment>
<dbReference type="InterPro" id="IPR024079">
    <property type="entry name" value="MetalloPept_cat_dom_sf"/>
</dbReference>
<keyword evidence="2" id="KW-0645">Protease</keyword>
<dbReference type="Gene3D" id="3.40.390.10">
    <property type="entry name" value="Collagenase (Catalytic Domain)"/>
    <property type="match status" value="1"/>
</dbReference>
<evidence type="ECO:0000256" key="4">
    <source>
        <dbReference type="ARBA" id="ARBA00022729"/>
    </source>
</evidence>
<keyword evidence="3" id="KW-0479">Metal-binding</keyword>
<evidence type="ECO:0000259" key="10">
    <source>
        <dbReference type="Pfam" id="PF05572"/>
    </source>
</evidence>
<feature type="chain" id="PRO_5035202197" description="Peptidase M43 pregnancy-associated plasma-A domain-containing protein" evidence="9">
    <location>
        <begin position="21"/>
        <end position="723"/>
    </location>
</feature>
<feature type="signal peptide" evidence="9">
    <location>
        <begin position="1"/>
        <end position="20"/>
    </location>
</feature>
<keyword evidence="12" id="KW-1185">Reference proteome</keyword>
<evidence type="ECO:0000313" key="12">
    <source>
        <dbReference type="Proteomes" id="UP000598971"/>
    </source>
</evidence>
<keyword evidence="7" id="KW-0482">Metalloprotease</keyword>
<reference evidence="11" key="1">
    <citation type="submission" date="2019-10" db="EMBL/GenBank/DDBJ databases">
        <title>Draft genome sequence of Panacibacter sp. KCS-6.</title>
        <authorList>
            <person name="Yim K.J."/>
        </authorList>
    </citation>
    <scope>NUCLEOTIDE SEQUENCE</scope>
    <source>
        <strain evidence="11">KCS-6</strain>
    </source>
</reference>
<dbReference type="EMBL" id="WHPF01000012">
    <property type="protein sequence ID" value="NNV57094.1"/>
    <property type="molecule type" value="Genomic_DNA"/>
</dbReference>
<dbReference type="PANTHER" id="PTHR47466:SF1">
    <property type="entry name" value="METALLOPROTEASE MEP1 (AFU_ORTHOLOGUE AFUA_1G07730)-RELATED"/>
    <property type="match status" value="1"/>
</dbReference>
<evidence type="ECO:0000256" key="1">
    <source>
        <dbReference type="ARBA" id="ARBA00008721"/>
    </source>
</evidence>
<keyword evidence="4 9" id="KW-0732">Signal</keyword>
<name>A0A8J8JVW5_9BACT</name>
<organism evidence="11 12">
    <name type="scientific">Limnovirga soli</name>
    <dbReference type="NCBI Taxonomy" id="2656915"/>
    <lineage>
        <taxon>Bacteria</taxon>
        <taxon>Pseudomonadati</taxon>
        <taxon>Bacteroidota</taxon>
        <taxon>Chitinophagia</taxon>
        <taxon>Chitinophagales</taxon>
        <taxon>Chitinophagaceae</taxon>
        <taxon>Limnovirga</taxon>
    </lineage>
</organism>
<evidence type="ECO:0000256" key="9">
    <source>
        <dbReference type="SAM" id="SignalP"/>
    </source>
</evidence>
<dbReference type="Pfam" id="PF05572">
    <property type="entry name" value="Peptidase_M43"/>
    <property type="match status" value="1"/>
</dbReference>
<protein>
    <recommendedName>
        <fullName evidence="10">Peptidase M43 pregnancy-associated plasma-A domain-containing protein</fullName>
    </recommendedName>
</protein>
<evidence type="ECO:0000256" key="2">
    <source>
        <dbReference type="ARBA" id="ARBA00022670"/>
    </source>
</evidence>
<keyword evidence="5" id="KW-0378">Hydrolase</keyword>
<evidence type="ECO:0000256" key="5">
    <source>
        <dbReference type="ARBA" id="ARBA00022801"/>
    </source>
</evidence>
<dbReference type="PANTHER" id="PTHR47466">
    <property type="match status" value="1"/>
</dbReference>
<evidence type="ECO:0000256" key="3">
    <source>
        <dbReference type="ARBA" id="ARBA00022723"/>
    </source>
</evidence>
<feature type="domain" description="Peptidase M43 pregnancy-associated plasma-A" evidence="10">
    <location>
        <begin position="169"/>
        <end position="315"/>
    </location>
</feature>
<dbReference type="SUPFAM" id="SSF55486">
    <property type="entry name" value="Metalloproteases ('zincins'), catalytic domain"/>
    <property type="match status" value="1"/>
</dbReference>
<dbReference type="InterPro" id="IPR008754">
    <property type="entry name" value="Peptidase_M43"/>
</dbReference>
<evidence type="ECO:0000256" key="8">
    <source>
        <dbReference type="ARBA" id="ARBA00023157"/>
    </source>
</evidence>
<dbReference type="GO" id="GO:0046872">
    <property type="term" value="F:metal ion binding"/>
    <property type="evidence" value="ECO:0007669"/>
    <property type="project" value="UniProtKB-KW"/>
</dbReference>
<dbReference type="GO" id="GO:0008237">
    <property type="term" value="F:metallopeptidase activity"/>
    <property type="evidence" value="ECO:0007669"/>
    <property type="project" value="UniProtKB-KW"/>
</dbReference>
<evidence type="ECO:0000313" key="11">
    <source>
        <dbReference type="EMBL" id="NNV57094.1"/>
    </source>
</evidence>
<dbReference type="AlphaFoldDB" id="A0A8J8JVW5"/>
<accession>A0A8J8JVW5</accession>
<evidence type="ECO:0000256" key="7">
    <source>
        <dbReference type="ARBA" id="ARBA00023049"/>
    </source>
</evidence>
<proteinExistence type="inferred from homology"/>
<keyword evidence="8" id="KW-1015">Disulfide bond</keyword>
<dbReference type="RefSeq" id="WP_171609038.1">
    <property type="nucleotide sequence ID" value="NZ_WHPF01000012.1"/>
</dbReference>